<dbReference type="Pfam" id="PF01841">
    <property type="entry name" value="Transglut_core"/>
    <property type="match status" value="1"/>
</dbReference>
<dbReference type="GO" id="GO:0005634">
    <property type="term" value="C:nucleus"/>
    <property type="evidence" value="ECO:0007669"/>
    <property type="project" value="TreeGrafter"/>
</dbReference>
<dbReference type="SUPFAM" id="SSF54001">
    <property type="entry name" value="Cysteine proteinases"/>
    <property type="match status" value="1"/>
</dbReference>
<dbReference type="Proteomes" id="UP000673691">
    <property type="component" value="Unassembled WGS sequence"/>
</dbReference>
<dbReference type="SMART" id="SM00460">
    <property type="entry name" value="TGc"/>
    <property type="match status" value="1"/>
</dbReference>
<dbReference type="PANTHER" id="PTHR12143:SF19">
    <property type="entry name" value="PEPTIDE-N(4)-(N-ACETYL-BETA-GLUCOSAMINYL)ASPARAGINE AMIDASE"/>
    <property type="match status" value="1"/>
</dbReference>
<keyword evidence="3" id="KW-0862">Zinc</keyword>
<feature type="region of interest" description="Disordered" evidence="4">
    <location>
        <begin position="18"/>
        <end position="42"/>
    </location>
</feature>
<protein>
    <recommendedName>
        <fullName evidence="5">Transglutaminase-like domain-containing protein</fullName>
    </recommendedName>
</protein>
<evidence type="ECO:0000256" key="3">
    <source>
        <dbReference type="ARBA" id="ARBA00022833"/>
    </source>
</evidence>
<dbReference type="InterPro" id="IPR050883">
    <property type="entry name" value="PNGase"/>
</dbReference>
<dbReference type="GO" id="GO:0006516">
    <property type="term" value="P:glycoprotein catabolic process"/>
    <property type="evidence" value="ECO:0007669"/>
    <property type="project" value="TreeGrafter"/>
</dbReference>
<evidence type="ECO:0000256" key="1">
    <source>
        <dbReference type="ARBA" id="ARBA00009390"/>
    </source>
</evidence>
<dbReference type="EMBL" id="JAEFCI010004816">
    <property type="protein sequence ID" value="KAG5460713.1"/>
    <property type="molecule type" value="Genomic_DNA"/>
</dbReference>
<feature type="domain" description="Transglutaminase-like" evidence="5">
    <location>
        <begin position="228"/>
        <end position="283"/>
    </location>
</feature>
<accession>A0A8H7ZX91</accession>
<keyword evidence="2" id="KW-0479">Metal-binding</keyword>
<feature type="region of interest" description="Disordered" evidence="4">
    <location>
        <begin position="110"/>
        <end position="151"/>
    </location>
</feature>
<evidence type="ECO:0000259" key="5">
    <source>
        <dbReference type="SMART" id="SM00460"/>
    </source>
</evidence>
<evidence type="ECO:0000256" key="2">
    <source>
        <dbReference type="ARBA" id="ARBA00022723"/>
    </source>
</evidence>
<keyword evidence="7" id="KW-1185">Reference proteome</keyword>
<dbReference type="GO" id="GO:0046872">
    <property type="term" value="F:metal ion binding"/>
    <property type="evidence" value="ECO:0007669"/>
    <property type="project" value="UniProtKB-KW"/>
</dbReference>
<dbReference type="OrthoDB" id="409136at2759"/>
<sequence length="283" mass="30757">MDQQQAVSAVASRLARALASGLPPPSPSAGEQRGASYSPQEPRTCALLLEDAFRGAVPGREGPEFAFLGALCATPQQRSFLGRLRASLLAALQHGERGVQEAALAKLPEELRRRERPAAAEEEEERGEESGGRPAAEGGGGGAGQEEEEDPQLRLAKRLLRWFKGDFFKWVDSPDCRRCPAKGTTRAAGALPPTPIEVIYGAHRVEAHRCSACGGTTRFPRYGYTGKLLETRSGRCGEWANVSPRGDRVFTLIARAVGFEARYVVDWTDHVWTEVRAPGWFSS</sequence>
<proteinExistence type="inferred from homology"/>
<dbReference type="InterPro" id="IPR038765">
    <property type="entry name" value="Papain-like_cys_pep_sf"/>
</dbReference>
<comment type="caution">
    <text evidence="6">The sequence shown here is derived from an EMBL/GenBank/DDBJ whole genome shotgun (WGS) entry which is preliminary data.</text>
</comment>
<name>A0A8H7ZX91_9FUNG</name>
<dbReference type="Gene3D" id="1.10.1740.90">
    <property type="match status" value="1"/>
</dbReference>
<comment type="similarity">
    <text evidence="1">Belongs to the transglutaminase-like superfamily. PNGase family.</text>
</comment>
<dbReference type="GO" id="GO:0000224">
    <property type="term" value="F:peptide-N4-(N-acetyl-beta-glucosaminyl)asparagine amidase activity"/>
    <property type="evidence" value="ECO:0007669"/>
    <property type="project" value="TreeGrafter"/>
</dbReference>
<evidence type="ECO:0000313" key="7">
    <source>
        <dbReference type="Proteomes" id="UP000673691"/>
    </source>
</evidence>
<reference evidence="6 7" key="1">
    <citation type="journal article" name="Sci. Rep.">
        <title>Genome-scale phylogenetic analyses confirm Olpidium as the closest living zoosporic fungus to the non-flagellated, terrestrial fungi.</title>
        <authorList>
            <person name="Chang Y."/>
            <person name="Rochon D."/>
            <person name="Sekimoto S."/>
            <person name="Wang Y."/>
            <person name="Chovatia M."/>
            <person name="Sandor L."/>
            <person name="Salamov A."/>
            <person name="Grigoriev I.V."/>
            <person name="Stajich J.E."/>
            <person name="Spatafora J.W."/>
        </authorList>
    </citation>
    <scope>NUCLEOTIDE SEQUENCE [LARGE SCALE GENOMIC DNA]</scope>
    <source>
        <strain evidence="6">S191</strain>
    </source>
</reference>
<evidence type="ECO:0000313" key="6">
    <source>
        <dbReference type="EMBL" id="KAG5460713.1"/>
    </source>
</evidence>
<gene>
    <name evidence="6" type="ORF">BJ554DRAFT_7201</name>
</gene>
<feature type="compositionally biased region" description="Basic and acidic residues" evidence="4">
    <location>
        <begin position="110"/>
        <end position="119"/>
    </location>
</feature>
<dbReference type="GO" id="GO:0005829">
    <property type="term" value="C:cytosol"/>
    <property type="evidence" value="ECO:0007669"/>
    <property type="project" value="TreeGrafter"/>
</dbReference>
<dbReference type="AlphaFoldDB" id="A0A8H7ZX91"/>
<dbReference type="PANTHER" id="PTHR12143">
    <property type="entry name" value="PEPTIDE N-GLYCANASE PNGASE -RELATED"/>
    <property type="match status" value="1"/>
</dbReference>
<organism evidence="6 7">
    <name type="scientific">Olpidium bornovanus</name>
    <dbReference type="NCBI Taxonomy" id="278681"/>
    <lineage>
        <taxon>Eukaryota</taxon>
        <taxon>Fungi</taxon>
        <taxon>Fungi incertae sedis</taxon>
        <taxon>Olpidiomycota</taxon>
        <taxon>Olpidiomycotina</taxon>
        <taxon>Olpidiomycetes</taxon>
        <taxon>Olpidiales</taxon>
        <taxon>Olpidiaceae</taxon>
        <taxon>Olpidium</taxon>
    </lineage>
</organism>
<dbReference type="Gene3D" id="3.10.620.30">
    <property type="match status" value="1"/>
</dbReference>
<dbReference type="InterPro" id="IPR002931">
    <property type="entry name" value="Transglutaminase-like"/>
</dbReference>
<evidence type="ECO:0000256" key="4">
    <source>
        <dbReference type="SAM" id="MobiDB-lite"/>
    </source>
</evidence>